<evidence type="ECO:0000256" key="5">
    <source>
        <dbReference type="ARBA" id="ARBA00022741"/>
    </source>
</evidence>
<evidence type="ECO:0000259" key="8">
    <source>
        <dbReference type="PROSITE" id="PS50188"/>
    </source>
</evidence>
<dbReference type="Pfam" id="PF17776">
    <property type="entry name" value="NLRC4_HD2"/>
    <property type="match status" value="1"/>
</dbReference>
<dbReference type="InterPro" id="IPR041075">
    <property type="entry name" value="NOD1/2_WH"/>
</dbReference>
<reference evidence="10 11" key="1">
    <citation type="journal article" date="2021" name="G3 (Bethesda)">
        <title>Improved contiguity of the threespine stickleback genome using long-read sequencing.</title>
        <authorList>
            <person name="Nath S."/>
            <person name="Shaw D.E."/>
            <person name="White M.A."/>
        </authorList>
    </citation>
    <scope>NUCLEOTIDE SEQUENCE [LARGE SCALE GENOMIC DNA]</scope>
    <source>
        <strain evidence="10 11">Lake Benthic</strain>
    </source>
</reference>
<proteinExistence type="predicted"/>
<evidence type="ECO:0000259" key="9">
    <source>
        <dbReference type="PROSITE" id="PS50837"/>
    </source>
</evidence>
<dbReference type="GO" id="GO:0005524">
    <property type="term" value="F:ATP binding"/>
    <property type="evidence" value="ECO:0007669"/>
    <property type="project" value="UniProtKB-KW"/>
</dbReference>
<keyword evidence="2" id="KW-0963">Cytoplasm</keyword>
<dbReference type="GeneTree" id="ENSGT01120000271898"/>
<evidence type="ECO:0000256" key="2">
    <source>
        <dbReference type="ARBA" id="ARBA00022490"/>
    </source>
</evidence>
<dbReference type="InterPro" id="IPR032675">
    <property type="entry name" value="LRR_dom_sf"/>
</dbReference>
<dbReference type="InterPro" id="IPR027417">
    <property type="entry name" value="P-loop_NTPase"/>
</dbReference>
<dbReference type="SMART" id="SM01288">
    <property type="entry name" value="FISNA"/>
    <property type="match status" value="1"/>
</dbReference>
<feature type="compositionally biased region" description="Polar residues" evidence="7">
    <location>
        <begin position="81"/>
        <end position="90"/>
    </location>
</feature>
<dbReference type="SUPFAM" id="SSF52047">
    <property type="entry name" value="RNI-like"/>
    <property type="match status" value="1"/>
</dbReference>
<keyword evidence="5" id="KW-0547">Nucleotide-binding</keyword>
<feature type="domain" description="B30.2/SPRY" evidence="8">
    <location>
        <begin position="918"/>
        <end position="1032"/>
    </location>
</feature>
<evidence type="ECO:0000313" key="11">
    <source>
        <dbReference type="Proteomes" id="UP000007635"/>
    </source>
</evidence>
<dbReference type="Gene3D" id="3.80.10.10">
    <property type="entry name" value="Ribonuclease Inhibitor"/>
    <property type="match status" value="1"/>
</dbReference>
<sequence length="1032" mass="116676">MNQAEDPEDGVPPSEAPLCGEHDSQTKAQRTHQRPGPGPSCVSMKSNRSMSPPLLFKDVGPSVNARTHHRPGPGPGPSCVSMKSNQSMSPPLNFKDVGPSIDAREDQESSEVPTGPSAQQHQTHLDSIFMLLEENILTFVKNELKKIQKVVSSDYPECFVKEDEEELDEEQRRSREAFVKISVHFLRRMKQEELAERLQSRLLPTDCQRELKSNLKKKFQCVFEGIAKAGNPTLLNEIYTELYITEGGTAEVNEEHEVRQIETASRKPARPETTIRQEDLLKASAGGEEPIRTVMTKGVAGIGKTVLTQKFTLDWAEDKDHQDIQFTFPFTFRELNVLREKKFSLVELVHHFFSETRAAGICRFEKFQVVFIFDGLDECRLPLDFHNNEILTDVTESASVDVLLTNLIRGKLLPSARLWITTRPAAANQIPPECVCMVTEVRGFTDRQKEEYFRKRFTDKKQASRIISHIKTSRSLHIMCHIPVFCWITATVLEEVLKTREGGELPKTLTEMYNHFLVVQSKVKKVKYDGGAETDPHWSPESRKMIESLGKLAFDQLQKGNLIFYECDLTECGIDIRAASVYSGVFTQIFREERGLYQDKVFCFVHLSVQEFLAALHVHLTFFSSGVNLLSEQQTTSLVSKVSKDEPDPKRLYQSAVDEALQSPNGHLDLFLRFLLGLSLETNQTLLRGLLTQTGSRSQTNQETVQYIKVKINEDLSPEKSINLFHCLNELNDGSLVEEIQRSLRSGRLSTEELSPSQWSALVFILLSSEEDLEVFDLKKYSASEEALLRLLPVVKASNKVLLSVCNLSERSCDALSSVLSSQSSSLRELDLSNNHLQDSGVKLLSAGLKSPHCELETLRLSGCLITEEGCASLASALSSNPSHLRELDLSYNHPGDSGVKLLSAGLEDPHWRLETLRVEPDGVRWLRPGLRKYSCELTIDTNTVNKQLKLSDNNRKVTCEEDQSYPDHPDRFDCCPQLLCRTGLTGRCYWEVEWRGYVHVSVSYRGIRRKGDSYDCVFGYNDQSWSLRCSI</sequence>
<evidence type="ECO:0000256" key="3">
    <source>
        <dbReference type="ARBA" id="ARBA00022614"/>
    </source>
</evidence>
<dbReference type="Gene3D" id="3.40.50.300">
    <property type="entry name" value="P-loop containing nucleotide triphosphate hydrolases"/>
    <property type="match status" value="1"/>
</dbReference>
<evidence type="ECO:0000256" key="7">
    <source>
        <dbReference type="SAM" id="MobiDB-lite"/>
    </source>
</evidence>
<dbReference type="Proteomes" id="UP000007635">
    <property type="component" value="Unassembled WGS sequence"/>
</dbReference>
<evidence type="ECO:0008006" key="12">
    <source>
        <dbReference type="Google" id="ProtNLM"/>
    </source>
</evidence>
<dbReference type="GO" id="GO:0005737">
    <property type="term" value="C:cytoplasm"/>
    <property type="evidence" value="ECO:0007669"/>
    <property type="project" value="UniProtKB-SubCell"/>
</dbReference>
<evidence type="ECO:0000256" key="4">
    <source>
        <dbReference type="ARBA" id="ARBA00022737"/>
    </source>
</evidence>
<feature type="domain" description="NACHT" evidence="9">
    <location>
        <begin position="292"/>
        <end position="426"/>
    </location>
</feature>
<dbReference type="SMART" id="SM00368">
    <property type="entry name" value="LRR_RI"/>
    <property type="match status" value="3"/>
</dbReference>
<dbReference type="InterPro" id="IPR029495">
    <property type="entry name" value="NACHT-assoc"/>
</dbReference>
<name>A0AAQ4QCK4_GASAC</name>
<dbReference type="SUPFAM" id="SSF49899">
    <property type="entry name" value="Concanavalin A-like lectins/glucanases"/>
    <property type="match status" value="1"/>
</dbReference>
<dbReference type="InterPro" id="IPR006574">
    <property type="entry name" value="PRY"/>
</dbReference>
<dbReference type="PROSITE" id="PS50188">
    <property type="entry name" value="B302_SPRY"/>
    <property type="match status" value="1"/>
</dbReference>
<dbReference type="InterPro" id="IPR041267">
    <property type="entry name" value="NLRP_HD2"/>
</dbReference>
<comment type="subcellular location">
    <subcellularLocation>
        <location evidence="1">Cytoplasm</location>
    </subcellularLocation>
</comment>
<dbReference type="AlphaFoldDB" id="A0AAQ4QCK4"/>
<reference evidence="10" key="2">
    <citation type="submission" date="2025-08" db="UniProtKB">
        <authorList>
            <consortium name="Ensembl"/>
        </authorList>
    </citation>
    <scope>IDENTIFICATION</scope>
</reference>
<dbReference type="InterPro" id="IPR001870">
    <property type="entry name" value="B30.2/SPRY"/>
</dbReference>
<dbReference type="PROSITE" id="PS50837">
    <property type="entry name" value="NACHT"/>
    <property type="match status" value="1"/>
</dbReference>
<dbReference type="Pfam" id="PF17779">
    <property type="entry name" value="WHD_NOD2"/>
    <property type="match status" value="1"/>
</dbReference>
<dbReference type="FunFam" id="3.40.50.300:FF:001524">
    <property type="entry name" value="Si:dkey-126g1.7"/>
    <property type="match status" value="1"/>
</dbReference>
<evidence type="ECO:0000256" key="1">
    <source>
        <dbReference type="ARBA" id="ARBA00004496"/>
    </source>
</evidence>
<evidence type="ECO:0000313" key="10">
    <source>
        <dbReference type="Ensembl" id="ENSGACP00000048994.1"/>
    </source>
</evidence>
<dbReference type="InterPro" id="IPR043136">
    <property type="entry name" value="B30.2/SPRY_sf"/>
</dbReference>
<dbReference type="Pfam" id="PF14484">
    <property type="entry name" value="FISNA"/>
    <property type="match status" value="1"/>
</dbReference>
<dbReference type="SMART" id="SM00589">
    <property type="entry name" value="PRY"/>
    <property type="match status" value="1"/>
</dbReference>
<dbReference type="InterPro" id="IPR001611">
    <property type="entry name" value="Leu-rich_rpt"/>
</dbReference>
<dbReference type="Gene3D" id="2.60.120.920">
    <property type="match status" value="1"/>
</dbReference>
<evidence type="ECO:0000256" key="6">
    <source>
        <dbReference type="ARBA" id="ARBA00022840"/>
    </source>
</evidence>
<dbReference type="Pfam" id="PF05729">
    <property type="entry name" value="NACHT"/>
    <property type="match status" value="1"/>
</dbReference>
<feature type="compositionally biased region" description="Polar residues" evidence="7">
    <location>
        <begin position="110"/>
        <end position="121"/>
    </location>
</feature>
<dbReference type="Pfam" id="PF13765">
    <property type="entry name" value="PRY"/>
    <property type="match status" value="1"/>
</dbReference>
<dbReference type="FunFam" id="3.80.10.10:FF:000474">
    <property type="entry name" value="Si:ch211-214c20.1"/>
    <property type="match status" value="1"/>
</dbReference>
<accession>A0AAQ4QCK4</accession>
<feature type="region of interest" description="Disordered" evidence="7">
    <location>
        <begin position="1"/>
        <end position="121"/>
    </location>
</feature>
<keyword evidence="3" id="KW-0433">Leucine-rich repeat</keyword>
<dbReference type="InterPro" id="IPR007111">
    <property type="entry name" value="NACHT_NTPase"/>
</dbReference>
<dbReference type="PANTHER" id="PTHR24106">
    <property type="entry name" value="NACHT, LRR AND CARD DOMAINS-CONTAINING"/>
    <property type="match status" value="1"/>
</dbReference>
<protein>
    <recommendedName>
        <fullName evidence="12">NACHT domain-containing protein</fullName>
    </recommendedName>
</protein>
<keyword evidence="4" id="KW-0677">Repeat</keyword>
<dbReference type="InterPro" id="IPR013320">
    <property type="entry name" value="ConA-like_dom_sf"/>
</dbReference>
<dbReference type="Pfam" id="PF13516">
    <property type="entry name" value="LRR_6"/>
    <property type="match status" value="2"/>
</dbReference>
<dbReference type="InterPro" id="IPR051261">
    <property type="entry name" value="NLR"/>
</dbReference>
<reference evidence="10" key="3">
    <citation type="submission" date="2025-09" db="UniProtKB">
        <authorList>
            <consortium name="Ensembl"/>
        </authorList>
    </citation>
    <scope>IDENTIFICATION</scope>
</reference>
<dbReference type="PROSITE" id="PS51450">
    <property type="entry name" value="LRR"/>
    <property type="match status" value="1"/>
</dbReference>
<dbReference type="Ensembl" id="ENSGACT00000049347.1">
    <property type="protein sequence ID" value="ENSGACP00000048994.1"/>
    <property type="gene ID" value="ENSGACG00000038025.1"/>
</dbReference>
<keyword evidence="11" id="KW-1185">Reference proteome</keyword>
<keyword evidence="6" id="KW-0067">ATP-binding</keyword>
<organism evidence="10 11">
    <name type="scientific">Gasterosteus aculeatus aculeatus</name>
    <name type="common">three-spined stickleback</name>
    <dbReference type="NCBI Taxonomy" id="481459"/>
    <lineage>
        <taxon>Eukaryota</taxon>
        <taxon>Metazoa</taxon>
        <taxon>Chordata</taxon>
        <taxon>Craniata</taxon>
        <taxon>Vertebrata</taxon>
        <taxon>Euteleostomi</taxon>
        <taxon>Actinopterygii</taxon>
        <taxon>Neopterygii</taxon>
        <taxon>Teleostei</taxon>
        <taxon>Neoteleostei</taxon>
        <taxon>Acanthomorphata</taxon>
        <taxon>Eupercaria</taxon>
        <taxon>Perciformes</taxon>
        <taxon>Cottioidei</taxon>
        <taxon>Gasterosteales</taxon>
        <taxon>Gasterosteidae</taxon>
        <taxon>Gasterosteus</taxon>
    </lineage>
</organism>